<dbReference type="AlphaFoldDB" id="A0A2C5X0Q4"/>
<gene>
    <name evidence="1" type="ORF">CFIMG_008684RA00001</name>
</gene>
<dbReference type="EMBL" id="APWK03000092">
    <property type="protein sequence ID" value="PHH51481.1"/>
    <property type="molecule type" value="Genomic_DNA"/>
</dbReference>
<reference evidence="1 2" key="2">
    <citation type="journal article" date="2013" name="IMA Fungus">
        <title>IMA Genome-F 1: Ceratocystis fimbriata: Draft nuclear genome sequence for the plant pathogen, Ceratocystis fimbriata.</title>
        <authorList>
            <person name="Wilken P.M."/>
            <person name="Steenkamp E.T."/>
            <person name="Wingfield M.J."/>
            <person name="de Beer Z.W."/>
            <person name="Wingfield B.D."/>
        </authorList>
    </citation>
    <scope>NUCLEOTIDE SEQUENCE [LARGE SCALE GENOMIC DNA]</scope>
    <source>
        <strain evidence="1 2">CBS 114723</strain>
    </source>
</reference>
<evidence type="ECO:0000313" key="1">
    <source>
        <dbReference type="EMBL" id="PHH51481.1"/>
    </source>
</evidence>
<reference evidence="1 2" key="1">
    <citation type="journal article" date="2013" name="Fungal Biol.">
        <title>Analysis of microsatellite markers in the genome of the plant pathogen Ceratocystis fimbriata.</title>
        <authorList>
            <person name="Simpson M.C."/>
            <person name="Wilken P.M."/>
            <person name="Coetzee M.P."/>
            <person name="Wingfield M.J."/>
            <person name="Wingfield B.D."/>
        </authorList>
    </citation>
    <scope>NUCLEOTIDE SEQUENCE [LARGE SCALE GENOMIC DNA]</scope>
    <source>
        <strain evidence="1 2">CBS 114723</strain>
    </source>
</reference>
<protein>
    <submittedName>
        <fullName evidence="1">Uncharacterized protein</fullName>
    </submittedName>
</protein>
<proteinExistence type="predicted"/>
<evidence type="ECO:0000313" key="2">
    <source>
        <dbReference type="Proteomes" id="UP000222788"/>
    </source>
</evidence>
<accession>A0A2C5X0Q4</accession>
<comment type="caution">
    <text evidence="1">The sequence shown here is derived from an EMBL/GenBank/DDBJ whole genome shotgun (WGS) entry which is preliminary data.</text>
</comment>
<organism evidence="1 2">
    <name type="scientific">Ceratocystis fimbriata CBS 114723</name>
    <dbReference type="NCBI Taxonomy" id="1035309"/>
    <lineage>
        <taxon>Eukaryota</taxon>
        <taxon>Fungi</taxon>
        <taxon>Dikarya</taxon>
        <taxon>Ascomycota</taxon>
        <taxon>Pezizomycotina</taxon>
        <taxon>Sordariomycetes</taxon>
        <taxon>Hypocreomycetidae</taxon>
        <taxon>Microascales</taxon>
        <taxon>Ceratocystidaceae</taxon>
        <taxon>Ceratocystis</taxon>
    </lineage>
</organism>
<sequence length="83" mass="9119">MPLHHYIRGPLFDFLVLQAPVRRSVGLPAAGNPTNKSKNPILLCSEVLSRCSRLLSPPLLRSSLLERSVHTMILGLILSLGHV</sequence>
<dbReference type="Proteomes" id="UP000222788">
    <property type="component" value="Unassembled WGS sequence"/>
</dbReference>
<name>A0A2C5X0Q4_9PEZI</name>
<keyword evidence="2" id="KW-1185">Reference proteome</keyword>